<evidence type="ECO:0000313" key="2">
    <source>
        <dbReference type="EMBL" id="VAH77269.1"/>
    </source>
</evidence>
<name>A0A9R1S168_TRITD</name>
<feature type="domain" description="F-box/LRR-repeat protein 15/At3g58940/PEG3-like LRR" evidence="1">
    <location>
        <begin position="1"/>
        <end position="43"/>
    </location>
</feature>
<gene>
    <name evidence="2" type="ORF">TRITD_3Bv1G124390</name>
</gene>
<keyword evidence="3" id="KW-1185">Reference proteome</keyword>
<evidence type="ECO:0000313" key="3">
    <source>
        <dbReference type="Proteomes" id="UP000324705"/>
    </source>
</evidence>
<evidence type="ECO:0000259" key="1">
    <source>
        <dbReference type="Pfam" id="PF24758"/>
    </source>
</evidence>
<proteinExistence type="predicted"/>
<protein>
    <recommendedName>
        <fullName evidence="1">F-box/LRR-repeat protein 15/At3g58940/PEG3-like LRR domain-containing protein</fullName>
    </recommendedName>
</protein>
<dbReference type="InterPro" id="IPR055411">
    <property type="entry name" value="LRR_FXL15/At3g58940/PEG3-like"/>
</dbReference>
<organism evidence="2 3">
    <name type="scientific">Triticum turgidum subsp. durum</name>
    <name type="common">Durum wheat</name>
    <name type="synonym">Triticum durum</name>
    <dbReference type="NCBI Taxonomy" id="4567"/>
    <lineage>
        <taxon>Eukaryota</taxon>
        <taxon>Viridiplantae</taxon>
        <taxon>Streptophyta</taxon>
        <taxon>Embryophyta</taxon>
        <taxon>Tracheophyta</taxon>
        <taxon>Spermatophyta</taxon>
        <taxon>Magnoliopsida</taxon>
        <taxon>Liliopsida</taxon>
        <taxon>Poales</taxon>
        <taxon>Poaceae</taxon>
        <taxon>BOP clade</taxon>
        <taxon>Pooideae</taxon>
        <taxon>Triticodae</taxon>
        <taxon>Triticeae</taxon>
        <taxon>Triticinae</taxon>
        <taxon>Triticum</taxon>
    </lineage>
</organism>
<accession>A0A9R1S168</accession>
<reference evidence="2 3" key="1">
    <citation type="submission" date="2017-09" db="EMBL/GenBank/DDBJ databases">
        <authorList>
            <consortium name="International Durum Wheat Genome Sequencing Consortium (IDWGSC)"/>
            <person name="Milanesi L."/>
        </authorList>
    </citation>
    <scope>NUCLEOTIDE SEQUENCE [LARGE SCALE GENOMIC DNA]</scope>
    <source>
        <strain evidence="3">cv. Svevo</strain>
    </source>
</reference>
<dbReference type="Pfam" id="PF24758">
    <property type="entry name" value="LRR_At5g56370"/>
    <property type="match status" value="1"/>
</dbReference>
<sequence length="64" mass="7228">MSPANMVPSVKILALKVRFGIRKETKMLPTFLRCFPNVETLHVMVRNTHTPSSSFSFLEITSCS</sequence>
<dbReference type="AlphaFoldDB" id="A0A9R1S168"/>
<dbReference type="Proteomes" id="UP000324705">
    <property type="component" value="Chromosome 3B"/>
</dbReference>
<dbReference type="EMBL" id="LT934116">
    <property type="protein sequence ID" value="VAH77269.1"/>
    <property type="molecule type" value="Genomic_DNA"/>
</dbReference>
<dbReference type="Gramene" id="TRITD3Bv1G124390.2">
    <property type="protein sequence ID" value="TRITD3Bv1G124390.2"/>
    <property type="gene ID" value="TRITD3Bv1G124390"/>
</dbReference>